<feature type="transmembrane region" description="Helical" evidence="5">
    <location>
        <begin position="244"/>
        <end position="261"/>
    </location>
</feature>
<dbReference type="Pfam" id="PF03547">
    <property type="entry name" value="Mem_trans"/>
    <property type="match status" value="1"/>
</dbReference>
<evidence type="ECO:0000256" key="5">
    <source>
        <dbReference type="SAM" id="Phobius"/>
    </source>
</evidence>
<proteinExistence type="predicted"/>
<dbReference type="InterPro" id="IPR004776">
    <property type="entry name" value="Mem_transp_PIN-like"/>
</dbReference>
<feature type="transmembrane region" description="Helical" evidence="5">
    <location>
        <begin position="357"/>
        <end position="380"/>
    </location>
</feature>
<dbReference type="RefSeq" id="XP_001030277.2">
    <property type="nucleotide sequence ID" value="XM_001030277.2"/>
</dbReference>
<protein>
    <submittedName>
        <fullName evidence="6">Transporter protein, (Auxin efflux carrier), putative</fullName>
    </submittedName>
</protein>
<gene>
    <name evidence="6" type="ORF">TTHERM_01106160</name>
</gene>
<evidence type="ECO:0000256" key="4">
    <source>
        <dbReference type="ARBA" id="ARBA00023136"/>
    </source>
</evidence>
<evidence type="ECO:0000256" key="1">
    <source>
        <dbReference type="ARBA" id="ARBA00004141"/>
    </source>
</evidence>
<feature type="transmembrane region" description="Helical" evidence="5">
    <location>
        <begin position="69"/>
        <end position="90"/>
    </location>
</feature>
<dbReference type="PANTHER" id="PTHR31419:SF1">
    <property type="entry name" value="PROTEIN PIN-LIKES 6"/>
    <property type="match status" value="1"/>
</dbReference>
<dbReference type="InterPro" id="IPR039305">
    <property type="entry name" value="PILS2/6"/>
</dbReference>
<dbReference type="GO" id="GO:0055085">
    <property type="term" value="P:transmembrane transport"/>
    <property type="evidence" value="ECO:0007669"/>
    <property type="project" value="InterPro"/>
</dbReference>
<feature type="transmembrane region" description="Helical" evidence="5">
    <location>
        <begin position="6"/>
        <end position="27"/>
    </location>
</feature>
<dbReference type="eggNOG" id="KOG2722">
    <property type="taxonomic scope" value="Eukaryota"/>
</dbReference>
<dbReference type="PANTHER" id="PTHR31419">
    <property type="entry name" value="PROTEIN PIN-LIKES 2"/>
    <property type="match status" value="1"/>
</dbReference>
<evidence type="ECO:0000256" key="3">
    <source>
        <dbReference type="ARBA" id="ARBA00022989"/>
    </source>
</evidence>
<dbReference type="EMBL" id="GG662519">
    <property type="protein sequence ID" value="EAR82614.2"/>
    <property type="molecule type" value="Genomic_DNA"/>
</dbReference>
<accession>Q22BE1</accession>
<keyword evidence="4 5" id="KW-0472">Membrane</keyword>
<keyword evidence="7" id="KW-1185">Reference proteome</keyword>
<dbReference type="GeneID" id="7841179"/>
<feature type="transmembrane region" description="Helical" evidence="5">
    <location>
        <begin position="323"/>
        <end position="345"/>
    </location>
</feature>
<dbReference type="InParanoid" id="Q22BE1"/>
<evidence type="ECO:0000313" key="6">
    <source>
        <dbReference type="EMBL" id="EAR82614.2"/>
    </source>
</evidence>
<feature type="transmembrane region" description="Helical" evidence="5">
    <location>
        <begin position="281"/>
        <end position="302"/>
    </location>
</feature>
<dbReference type="HOGENOM" id="CLU_872855_0_0_1"/>
<sequence length="415" mass="47194">MIEQIIFDSISATASIVFQASIGLYLCHIKLLDQEKLNYLSKLVEQIFTPCLIFSSFVQTLDMTQIEEWLIPMIIGCLSVILGMTVGYLANKYIIKDNEYESIIILGSGLAMTTNMQLNLSHTLRDYLDQISLAQGYESPINGEQRAVKYVMINTFINTVMRWTFAKQILINLKKKYEEQSVIDQEQKYFQKQIEMNDVSQSFKRVYQAELQDPIIRSTVPSPQPNETNKSEESAIKNLLKNPPFMMSLFSVIVCMIPPLREILIQEGSMLNRAIFQSCASVGHVILPLVLITLGGNLYISYNSSSERSNSEIQESKISKKTILSITIIRLLIMPFSGWITLYFFNLFNLVNDPVLHFITIVSNAVPPAINLLIISTLYFPKTAKEMSKVLLCGYSTNIITLPIVISIFFDNYFT</sequence>
<dbReference type="STRING" id="312017.Q22BE1"/>
<dbReference type="OrthoDB" id="191139at2759"/>
<dbReference type="Proteomes" id="UP000009168">
    <property type="component" value="Unassembled WGS sequence"/>
</dbReference>
<dbReference type="AlphaFoldDB" id="Q22BE1"/>
<reference evidence="7" key="1">
    <citation type="journal article" date="2006" name="PLoS Biol.">
        <title>Macronuclear genome sequence of the ciliate Tetrahymena thermophila, a model eukaryote.</title>
        <authorList>
            <person name="Eisen J.A."/>
            <person name="Coyne R.S."/>
            <person name="Wu M."/>
            <person name="Wu D."/>
            <person name="Thiagarajan M."/>
            <person name="Wortman J.R."/>
            <person name="Badger J.H."/>
            <person name="Ren Q."/>
            <person name="Amedeo P."/>
            <person name="Jones K.M."/>
            <person name="Tallon L.J."/>
            <person name="Delcher A.L."/>
            <person name="Salzberg S.L."/>
            <person name="Silva J.C."/>
            <person name="Haas B.J."/>
            <person name="Majoros W.H."/>
            <person name="Farzad M."/>
            <person name="Carlton J.M."/>
            <person name="Smith R.K. Jr."/>
            <person name="Garg J."/>
            <person name="Pearlman R.E."/>
            <person name="Karrer K.M."/>
            <person name="Sun L."/>
            <person name="Manning G."/>
            <person name="Elde N.C."/>
            <person name="Turkewitz A.P."/>
            <person name="Asai D.J."/>
            <person name="Wilkes D.E."/>
            <person name="Wang Y."/>
            <person name="Cai H."/>
            <person name="Collins K."/>
            <person name="Stewart B.A."/>
            <person name="Lee S.R."/>
            <person name="Wilamowska K."/>
            <person name="Weinberg Z."/>
            <person name="Ruzzo W.L."/>
            <person name="Wloga D."/>
            <person name="Gaertig J."/>
            <person name="Frankel J."/>
            <person name="Tsao C.-C."/>
            <person name="Gorovsky M.A."/>
            <person name="Keeling P.J."/>
            <person name="Waller R.F."/>
            <person name="Patron N.J."/>
            <person name="Cherry J.M."/>
            <person name="Stover N.A."/>
            <person name="Krieger C.J."/>
            <person name="del Toro C."/>
            <person name="Ryder H.F."/>
            <person name="Williamson S.C."/>
            <person name="Barbeau R.A."/>
            <person name="Hamilton E.P."/>
            <person name="Orias E."/>
        </authorList>
    </citation>
    <scope>NUCLEOTIDE SEQUENCE [LARGE SCALE GENOMIC DNA]</scope>
    <source>
        <strain evidence="7">SB210</strain>
    </source>
</reference>
<dbReference type="GO" id="GO:0016020">
    <property type="term" value="C:membrane"/>
    <property type="evidence" value="ECO:0007669"/>
    <property type="project" value="UniProtKB-SubCell"/>
</dbReference>
<keyword evidence="2 5" id="KW-0812">Transmembrane</keyword>
<name>Q22BE1_TETTS</name>
<evidence type="ECO:0000256" key="2">
    <source>
        <dbReference type="ARBA" id="ARBA00022692"/>
    </source>
</evidence>
<feature type="transmembrane region" description="Helical" evidence="5">
    <location>
        <begin position="392"/>
        <end position="410"/>
    </location>
</feature>
<evidence type="ECO:0000313" key="7">
    <source>
        <dbReference type="Proteomes" id="UP000009168"/>
    </source>
</evidence>
<keyword evidence="3 5" id="KW-1133">Transmembrane helix</keyword>
<organism evidence="6 7">
    <name type="scientific">Tetrahymena thermophila (strain SB210)</name>
    <dbReference type="NCBI Taxonomy" id="312017"/>
    <lineage>
        <taxon>Eukaryota</taxon>
        <taxon>Sar</taxon>
        <taxon>Alveolata</taxon>
        <taxon>Ciliophora</taxon>
        <taxon>Intramacronucleata</taxon>
        <taxon>Oligohymenophorea</taxon>
        <taxon>Hymenostomatida</taxon>
        <taxon>Tetrahymenina</taxon>
        <taxon>Tetrahymenidae</taxon>
        <taxon>Tetrahymena</taxon>
    </lineage>
</organism>
<dbReference type="KEGG" id="tet:TTHERM_01106160"/>
<comment type="subcellular location">
    <subcellularLocation>
        <location evidence="1">Membrane</location>
        <topology evidence="1">Multi-pass membrane protein</topology>
    </subcellularLocation>
</comment>